<evidence type="ECO:0000313" key="5">
    <source>
        <dbReference type="EMBL" id="OAP90526.1"/>
    </source>
</evidence>
<dbReference type="OrthoDB" id="9775513at2"/>
<evidence type="ECO:0000259" key="4">
    <source>
        <dbReference type="Pfam" id="PF26002"/>
    </source>
</evidence>
<keyword evidence="2" id="KW-0472">Membrane</keyword>
<dbReference type="PANTHER" id="PTHR30386:SF28">
    <property type="entry name" value="EXPORTED PROTEIN"/>
    <property type="match status" value="1"/>
</dbReference>
<organism evidence="5 6">
    <name type="scientific">Acidithiobacillus ferrooxidans</name>
    <name type="common">Thiobacillus ferrooxidans</name>
    <dbReference type="NCBI Taxonomy" id="920"/>
    <lineage>
        <taxon>Bacteria</taxon>
        <taxon>Pseudomonadati</taxon>
        <taxon>Pseudomonadota</taxon>
        <taxon>Acidithiobacillia</taxon>
        <taxon>Acidithiobacillales</taxon>
        <taxon>Acidithiobacillaceae</taxon>
        <taxon>Acidithiobacillus</taxon>
    </lineage>
</organism>
<feature type="domain" description="CzcB-like barrel-sandwich hybrid" evidence="3">
    <location>
        <begin position="87"/>
        <end position="309"/>
    </location>
</feature>
<sequence>MTNRQTKFMKNSMPSHDDHALFRPDAIQSSGTSWIGPIRLGSPVHHHVYAVIALFVTLVIILLLIFGHYTRHLAVTGILVPSQGLLTISAPISGTVGKVVVHSGEKVRAGGPLLEIASNPDNPSVGLVATIIEQSINAEKHVLSGSLSAARSVSRMQQTALRDKLQLLQAQLVETSAEIAIQHQDIASTEKVLREFMSVRGRGLVSDPELQQQHLTVYSAKTQLEGLERQRTELAQNISSANHQLGELPLTSLNQENTIRSKLETLRQDLAKTAGSNVLLIRAPANGIVSAMTVNPGQAIAAGQPVLSVMPAGDPLRAQLLVSSQAIGFLTVGGAVALHYAAFPYRDFSTFHGTVRSISGSALTPAEIAALTGAHSTVPLYRVMVQLHRTTVEVHGRQKSLRAGMQLHAEVTLNRLRLIQWVFEPLYGLGHDLFPNSRHADHSAAAPSPIIAQPSLP</sequence>
<dbReference type="EMBL" id="LVXZ01000115">
    <property type="protein sequence ID" value="OAP90526.1"/>
    <property type="molecule type" value="Genomic_DNA"/>
</dbReference>
<proteinExistence type="predicted"/>
<dbReference type="Pfam" id="PF25973">
    <property type="entry name" value="BSH_CzcB"/>
    <property type="match status" value="1"/>
</dbReference>
<evidence type="ECO:0000259" key="3">
    <source>
        <dbReference type="Pfam" id="PF25973"/>
    </source>
</evidence>
<dbReference type="Proteomes" id="UP000078302">
    <property type="component" value="Unassembled WGS sequence"/>
</dbReference>
<evidence type="ECO:0000313" key="6">
    <source>
        <dbReference type="Proteomes" id="UP000078302"/>
    </source>
</evidence>
<accession>A0A179BFN7</accession>
<dbReference type="Gene3D" id="2.40.30.170">
    <property type="match status" value="1"/>
</dbReference>
<evidence type="ECO:0000256" key="2">
    <source>
        <dbReference type="SAM" id="Phobius"/>
    </source>
</evidence>
<dbReference type="InterPro" id="IPR050739">
    <property type="entry name" value="MFP"/>
</dbReference>
<dbReference type="Pfam" id="PF26002">
    <property type="entry name" value="Beta-barrel_AprE"/>
    <property type="match status" value="1"/>
</dbReference>
<feature type="transmembrane region" description="Helical" evidence="2">
    <location>
        <begin position="48"/>
        <end position="69"/>
    </location>
</feature>
<dbReference type="Gene3D" id="2.40.50.100">
    <property type="match status" value="1"/>
</dbReference>
<keyword evidence="2" id="KW-1133">Transmembrane helix</keyword>
<dbReference type="PRINTS" id="PR01490">
    <property type="entry name" value="RTXTOXIND"/>
</dbReference>
<dbReference type="InterPro" id="IPR058982">
    <property type="entry name" value="Beta-barrel_AprE"/>
</dbReference>
<comment type="caution">
    <text evidence="5">The sequence shown here is derived from an EMBL/GenBank/DDBJ whole genome shotgun (WGS) entry which is preliminary data.</text>
</comment>
<gene>
    <name evidence="5" type="ORF">A4H96_09305</name>
</gene>
<keyword evidence="2" id="KW-0812">Transmembrane</keyword>
<dbReference type="AlphaFoldDB" id="A0A179BFN7"/>
<dbReference type="InterPro" id="IPR058647">
    <property type="entry name" value="BSH_CzcB-like"/>
</dbReference>
<protein>
    <submittedName>
        <fullName evidence="5">Secretion protein HlyD</fullName>
    </submittedName>
</protein>
<evidence type="ECO:0000256" key="1">
    <source>
        <dbReference type="SAM" id="Coils"/>
    </source>
</evidence>
<feature type="coiled-coil region" evidence="1">
    <location>
        <begin position="217"/>
        <end position="244"/>
    </location>
</feature>
<keyword evidence="1" id="KW-0175">Coiled coil</keyword>
<dbReference type="PANTHER" id="PTHR30386">
    <property type="entry name" value="MEMBRANE FUSION SUBUNIT OF EMRAB-TOLC MULTIDRUG EFFLUX PUMP"/>
    <property type="match status" value="1"/>
</dbReference>
<reference evidence="5 6" key="1">
    <citation type="submission" date="2016-04" db="EMBL/GenBank/DDBJ databases">
        <title>Acidithiobacillus ferrooxidans genome sequencing and assembly.</title>
        <authorList>
            <person name="Zhou Z."/>
        </authorList>
    </citation>
    <scope>NUCLEOTIDE SEQUENCE [LARGE SCALE GENOMIC DNA]</scope>
    <source>
        <strain evidence="5 6">BY0502</strain>
    </source>
</reference>
<name>A0A179BFN7_ACIFR</name>
<feature type="domain" description="AprE-like beta-barrel" evidence="4">
    <location>
        <begin position="318"/>
        <end position="412"/>
    </location>
</feature>
<keyword evidence="6" id="KW-1185">Reference proteome</keyword>